<name>A0A5B7WXA3_9MICC</name>
<sequence length="33" mass="3605">MNMIQISWTNGGGFAGFYARVRRVSPASGQMTI</sequence>
<evidence type="ECO:0000313" key="1">
    <source>
        <dbReference type="EMBL" id="QCY48668.1"/>
    </source>
</evidence>
<dbReference type="EMBL" id="CP034412">
    <property type="protein sequence ID" value="QCY48668.1"/>
    <property type="molecule type" value="Genomic_DNA"/>
</dbReference>
<evidence type="ECO:0000313" key="2">
    <source>
        <dbReference type="Proteomes" id="UP000307000"/>
    </source>
</evidence>
<dbReference type="Proteomes" id="UP000307000">
    <property type="component" value="Chromosome"/>
</dbReference>
<accession>A0A5B7WXA3</accession>
<keyword evidence="2" id="KW-1185">Reference proteome</keyword>
<protein>
    <submittedName>
        <fullName evidence="1">Uncharacterized protein</fullName>
    </submittedName>
</protein>
<dbReference type="KEGG" id="gcr:GcLGCM259_2962"/>
<dbReference type="AlphaFoldDB" id="A0A5B7WXA3"/>
<organism evidence="1 2">
    <name type="scientific">Glutamicibacter creatinolyticus</name>
    <dbReference type="NCBI Taxonomy" id="162496"/>
    <lineage>
        <taxon>Bacteria</taxon>
        <taxon>Bacillati</taxon>
        <taxon>Actinomycetota</taxon>
        <taxon>Actinomycetes</taxon>
        <taxon>Micrococcales</taxon>
        <taxon>Micrococcaceae</taxon>
        <taxon>Glutamicibacter</taxon>
    </lineage>
</organism>
<reference evidence="1 2" key="1">
    <citation type="submission" date="2018-12" db="EMBL/GenBank/DDBJ databases">
        <title>Complete Genome Sequence of Glutamicibacter creatinolyticus strain LGCM259,isolated from an abscess of a 12-year-old mare in Italy.</title>
        <authorList>
            <person name="Santos R.G."/>
            <person name="Silva A.L."/>
            <person name="Seyffert N."/>
            <person name="Castro T.L.P."/>
            <person name="Attili A.R."/>
            <person name="Rifici C."/>
            <person name="Mazzullo G."/>
            <person name="Brenig B."/>
            <person name="Venanzi F."/>
            <person name="Azevedo V."/>
        </authorList>
    </citation>
    <scope>NUCLEOTIDE SEQUENCE [LARGE SCALE GENOMIC DNA]</scope>
    <source>
        <strain evidence="1 2">LGCM 259</strain>
    </source>
</reference>
<gene>
    <name evidence="1" type="ORF">GcLGCM259_2962</name>
</gene>
<proteinExistence type="predicted"/>